<dbReference type="Pfam" id="PF03564">
    <property type="entry name" value="DUF1759"/>
    <property type="match status" value="1"/>
</dbReference>
<keyword evidence="2" id="KW-1185">Reference proteome</keyword>
<organism evidence="1 2">
    <name type="scientific">Xylocopa violacea</name>
    <name type="common">Violet carpenter bee</name>
    <name type="synonym">Apis violacea</name>
    <dbReference type="NCBI Taxonomy" id="135666"/>
    <lineage>
        <taxon>Eukaryota</taxon>
        <taxon>Metazoa</taxon>
        <taxon>Ecdysozoa</taxon>
        <taxon>Arthropoda</taxon>
        <taxon>Hexapoda</taxon>
        <taxon>Insecta</taxon>
        <taxon>Pterygota</taxon>
        <taxon>Neoptera</taxon>
        <taxon>Endopterygota</taxon>
        <taxon>Hymenoptera</taxon>
        <taxon>Apocrita</taxon>
        <taxon>Aculeata</taxon>
        <taxon>Apoidea</taxon>
        <taxon>Anthophila</taxon>
        <taxon>Apidae</taxon>
        <taxon>Xylocopa</taxon>
        <taxon>Xylocopa</taxon>
    </lineage>
</organism>
<evidence type="ECO:0000313" key="2">
    <source>
        <dbReference type="Proteomes" id="UP001642520"/>
    </source>
</evidence>
<reference evidence="1 2" key="1">
    <citation type="submission" date="2024-08" db="EMBL/GenBank/DDBJ databases">
        <authorList>
            <person name="Will J Nash"/>
            <person name="Angela Man"/>
            <person name="Seanna McTaggart"/>
            <person name="Kendall Baker"/>
            <person name="Tom Barker"/>
            <person name="Leah Catchpole"/>
            <person name="Alex Durrant"/>
            <person name="Karim Gharbi"/>
            <person name="Naomi Irish"/>
            <person name="Gemy Kaithakottil"/>
            <person name="Debby Ku"/>
            <person name="Aaliyah Providence"/>
            <person name="Felix Shaw"/>
            <person name="David Swarbreck"/>
            <person name="Chris Watkins"/>
            <person name="Ann M. McCartney"/>
            <person name="Giulio Formenti"/>
            <person name="Alice Mouton"/>
            <person name="Noel Vella"/>
            <person name="Bjorn M von Reumont"/>
            <person name="Adriana Vella"/>
            <person name="Wilfried Haerty"/>
        </authorList>
    </citation>
    <scope>NUCLEOTIDE SEQUENCE [LARGE SCALE GENOMIC DNA]</scope>
</reference>
<gene>
    <name evidence="1" type="ORF">XYLVIOL_LOCUS2672</name>
</gene>
<accession>A0ABP1NBH6</accession>
<proteinExistence type="predicted"/>
<comment type="caution">
    <text evidence="1">The sequence shown here is derived from an EMBL/GenBank/DDBJ whole genome shotgun (WGS) entry which is preliminary data.</text>
</comment>
<dbReference type="InterPro" id="IPR005312">
    <property type="entry name" value="DUF1759"/>
</dbReference>
<dbReference type="EMBL" id="CAXAJV020001288">
    <property type="protein sequence ID" value="CAL7937388.1"/>
    <property type="molecule type" value="Genomic_DNA"/>
</dbReference>
<evidence type="ECO:0000313" key="1">
    <source>
        <dbReference type="EMBL" id="CAL7937388.1"/>
    </source>
</evidence>
<protein>
    <submittedName>
        <fullName evidence="1">Uncharacterized protein</fullName>
    </submittedName>
</protein>
<sequence length="214" mass="24697">MDPNHAQTVELIRKRGEVKAKLTAFERVLNNFEADSNADVVLLDLQGRLARHTLLYNEFEEIQDKIEDALTDIEMQANHEERKNFENRYFTINGRVKKILNTPSTGKIREKPIQSTRSANIEGTGEFDITVNEENTTILETRVEDEDVPKATNQGNSQQFLLDPNLPKLKLPSFSGTYDAWLGFRDMFTSMVHLNPQVPTSFKFLYLKWRALHL</sequence>
<dbReference type="Proteomes" id="UP001642520">
    <property type="component" value="Unassembled WGS sequence"/>
</dbReference>
<name>A0ABP1NBH6_XYLVO</name>